<feature type="compositionally biased region" description="Basic residues" evidence="8">
    <location>
        <begin position="956"/>
        <end position="967"/>
    </location>
</feature>
<keyword evidence="4" id="KW-0805">Transcription regulation</keyword>
<feature type="compositionally biased region" description="Pro residues" evidence="8">
    <location>
        <begin position="115"/>
        <end position="124"/>
    </location>
</feature>
<evidence type="ECO:0000256" key="4">
    <source>
        <dbReference type="ARBA" id="ARBA00023015"/>
    </source>
</evidence>
<organism evidence="10 11">
    <name type="scientific">Sporothrix eucalyptigena</name>
    <dbReference type="NCBI Taxonomy" id="1812306"/>
    <lineage>
        <taxon>Eukaryota</taxon>
        <taxon>Fungi</taxon>
        <taxon>Dikarya</taxon>
        <taxon>Ascomycota</taxon>
        <taxon>Pezizomycotina</taxon>
        <taxon>Sordariomycetes</taxon>
        <taxon>Sordariomycetidae</taxon>
        <taxon>Ophiostomatales</taxon>
        <taxon>Ophiostomataceae</taxon>
        <taxon>Sporothrix</taxon>
    </lineage>
</organism>
<comment type="caution">
    <text evidence="10">The sequence shown here is derived from an EMBL/GenBank/DDBJ whole genome shotgun (WGS) entry which is preliminary data.</text>
</comment>
<dbReference type="PROSITE" id="PS50048">
    <property type="entry name" value="ZN2_CY6_FUNGAL_2"/>
    <property type="match status" value="1"/>
</dbReference>
<dbReference type="PANTHER" id="PTHR31313">
    <property type="entry name" value="TY1 ENHANCER ACTIVATOR"/>
    <property type="match status" value="1"/>
</dbReference>
<evidence type="ECO:0000313" key="11">
    <source>
        <dbReference type="Proteomes" id="UP001642482"/>
    </source>
</evidence>
<feature type="compositionally biased region" description="Basic residues" evidence="8">
    <location>
        <begin position="603"/>
        <end position="613"/>
    </location>
</feature>
<feature type="compositionally biased region" description="Low complexity" evidence="8">
    <location>
        <begin position="695"/>
        <end position="709"/>
    </location>
</feature>
<proteinExistence type="predicted"/>
<evidence type="ECO:0000256" key="2">
    <source>
        <dbReference type="ARBA" id="ARBA00022723"/>
    </source>
</evidence>
<dbReference type="Gene3D" id="4.10.240.10">
    <property type="entry name" value="Zn(2)-C6 fungal-type DNA-binding domain"/>
    <property type="match status" value="1"/>
</dbReference>
<dbReference type="Pfam" id="PF00172">
    <property type="entry name" value="Zn_clus"/>
    <property type="match status" value="1"/>
</dbReference>
<feature type="compositionally biased region" description="Basic residues" evidence="8">
    <location>
        <begin position="102"/>
        <end position="113"/>
    </location>
</feature>
<gene>
    <name evidence="10" type="ORF">SEUCBS140593_000916</name>
</gene>
<dbReference type="CDD" id="cd00067">
    <property type="entry name" value="GAL4"/>
    <property type="match status" value="1"/>
</dbReference>
<keyword evidence="11" id="KW-1185">Reference proteome</keyword>
<feature type="region of interest" description="Disordered" evidence="8">
    <location>
        <begin position="92"/>
        <end position="128"/>
    </location>
</feature>
<evidence type="ECO:0000256" key="8">
    <source>
        <dbReference type="SAM" id="MobiDB-lite"/>
    </source>
</evidence>
<feature type="region of interest" description="Disordered" evidence="8">
    <location>
        <begin position="675"/>
        <end position="713"/>
    </location>
</feature>
<keyword evidence="6" id="KW-0804">Transcription</keyword>
<evidence type="ECO:0000259" key="9">
    <source>
        <dbReference type="PROSITE" id="PS50048"/>
    </source>
</evidence>
<dbReference type="EMBL" id="CAWUHD010000005">
    <property type="protein sequence ID" value="CAK7210690.1"/>
    <property type="molecule type" value="Genomic_DNA"/>
</dbReference>
<evidence type="ECO:0000256" key="7">
    <source>
        <dbReference type="ARBA" id="ARBA00023242"/>
    </source>
</evidence>
<dbReference type="InterPro" id="IPR036864">
    <property type="entry name" value="Zn2-C6_fun-type_DNA-bd_sf"/>
</dbReference>
<dbReference type="InterPro" id="IPR007219">
    <property type="entry name" value="XnlR_reg_dom"/>
</dbReference>
<feature type="region of interest" description="Disordered" evidence="8">
    <location>
        <begin position="499"/>
        <end position="519"/>
    </location>
</feature>
<keyword evidence="7" id="KW-0539">Nucleus</keyword>
<evidence type="ECO:0000313" key="10">
    <source>
        <dbReference type="EMBL" id="CAK7210690.1"/>
    </source>
</evidence>
<keyword evidence="3" id="KW-0862">Zinc</keyword>
<dbReference type="InterPro" id="IPR051615">
    <property type="entry name" value="Transcr_Regulatory_Elem"/>
</dbReference>
<feature type="region of interest" description="Disordered" evidence="8">
    <location>
        <begin position="954"/>
        <end position="980"/>
    </location>
</feature>
<dbReference type="Proteomes" id="UP001642482">
    <property type="component" value="Unassembled WGS sequence"/>
</dbReference>
<keyword evidence="2" id="KW-0479">Metal-binding</keyword>
<evidence type="ECO:0000256" key="6">
    <source>
        <dbReference type="ARBA" id="ARBA00023163"/>
    </source>
</evidence>
<dbReference type="SUPFAM" id="SSF57701">
    <property type="entry name" value="Zn2/Cys6 DNA-binding domain"/>
    <property type="match status" value="1"/>
</dbReference>
<name>A0ABP0ATV6_9PEZI</name>
<feature type="compositionally biased region" description="Low complexity" evidence="8">
    <location>
        <begin position="830"/>
        <end position="852"/>
    </location>
</feature>
<accession>A0ABP0ATV6</accession>
<evidence type="ECO:0000256" key="1">
    <source>
        <dbReference type="ARBA" id="ARBA00004123"/>
    </source>
</evidence>
<evidence type="ECO:0000256" key="3">
    <source>
        <dbReference type="ARBA" id="ARBA00022833"/>
    </source>
</evidence>
<feature type="region of interest" description="Disordered" evidence="8">
    <location>
        <begin position="577"/>
        <end position="614"/>
    </location>
</feature>
<dbReference type="CDD" id="cd12148">
    <property type="entry name" value="fungal_TF_MHR"/>
    <property type="match status" value="1"/>
</dbReference>
<keyword evidence="5" id="KW-0238">DNA-binding</keyword>
<evidence type="ECO:0000256" key="5">
    <source>
        <dbReference type="ARBA" id="ARBA00023125"/>
    </source>
</evidence>
<sequence>MSEKSVTASVTSSAVPQKKRIRAVVACSHCRSKRSKCDGIPGQQACTQCQQRGIECEMSDGKRNRGHYKPQAEALAKRVRLLEEALAEARAANQEQMARQYPQHHHQQHHQPSHTHPPPLPDNPFAPWEHMEMDDAASVAVPPPSSVFAMPPEIDVDAHSMILSSTHQTHQGPATTIAESLAPSSSMPPPSTHNFSVHHAHSHSQSHLHNMMDHNSNVMISGGGGGPAPSRPSLEAATTTMPVPTETLAATFAAAVAAAPFPTVRPRAPCCDLNLSPPLVDYLLGLFFHRYQMMMKFVSQQDFMTLHQTNQPQSSEKVDDDDGDLYNNVYNTPSRGGIHHSDCCHKHRSALFLAMLAAGLRYSTRPDVSNRFLRPDGENKLATAARRAIETEIGRPTLATVQTVLILCEVETSLDNQMTGYMYSCLASKLIFEMGLDLGSITSNSALTAEETAIRHWLVWAASVHDQFWAVFLRRPLAIKNRTLQLSRLAWRFAGGTTSQTTDEHLGDGEVGLRPPPSFEDEVNDDLMDLMELAREITDELYGAGSPYRQRPTAAQAAAAAVAQVAAEAAEAEKAKAKEIEASGGTATDSSPSYDGGGLPHTYHQHAAQRHAHSQLPDVASLDTRLNQWFASLSDRVRQGPISGHDCYHFMFVLHLHFNATKIILHRTRAFPAPGRNTPSAYPLQSPVTPGSGQGSSQQQQHPHNPYYQHHPHGNDYAAQASMAILGHASICIAKLFETFRRREDIRTLQCTGVQWAAMASEALTWYIETLPIDGAIEAVAHLQSLSRTLKDMTRTFLPAVYPYNRTNHALRMFQRRIDGGESPPPVKGQQTQQQQSQQQQQQPVQQPVQPQQQPPQTQPSFDMTQVYIHPHQGMHHHPSFHGLDETASSTMPDLSTGATTVVTGAPTTASYSAAGTTAPQAPSLFEADAASVAAGADGSVSVVSLSAVSKEMGHHGHAHPTQHPHHQQQQTNIGCMNPNWSEQDTWDWDDLLER</sequence>
<feature type="region of interest" description="Disordered" evidence="8">
    <location>
        <begin position="818"/>
        <end position="861"/>
    </location>
</feature>
<dbReference type="PROSITE" id="PS00463">
    <property type="entry name" value="ZN2_CY6_FUNGAL_1"/>
    <property type="match status" value="1"/>
</dbReference>
<dbReference type="SMART" id="SM00066">
    <property type="entry name" value="GAL4"/>
    <property type="match status" value="1"/>
</dbReference>
<protein>
    <recommendedName>
        <fullName evidence="9">Zn(2)-C6 fungal-type domain-containing protein</fullName>
    </recommendedName>
</protein>
<dbReference type="Pfam" id="PF04082">
    <property type="entry name" value="Fungal_trans"/>
    <property type="match status" value="1"/>
</dbReference>
<reference evidence="10 11" key="1">
    <citation type="submission" date="2024-01" db="EMBL/GenBank/DDBJ databases">
        <authorList>
            <person name="Allen C."/>
            <person name="Tagirdzhanova G."/>
        </authorList>
    </citation>
    <scope>NUCLEOTIDE SEQUENCE [LARGE SCALE GENOMIC DNA]</scope>
</reference>
<feature type="region of interest" description="Disordered" evidence="8">
    <location>
        <begin position="180"/>
        <end position="204"/>
    </location>
</feature>
<feature type="region of interest" description="Disordered" evidence="8">
    <location>
        <begin position="873"/>
        <end position="893"/>
    </location>
</feature>
<dbReference type="InterPro" id="IPR001138">
    <property type="entry name" value="Zn2Cys6_DnaBD"/>
</dbReference>
<feature type="domain" description="Zn(2)-C6 fungal-type" evidence="9">
    <location>
        <begin position="26"/>
        <end position="58"/>
    </location>
</feature>
<comment type="subcellular location">
    <subcellularLocation>
        <location evidence="1">Nucleus</location>
    </subcellularLocation>
</comment>
<dbReference type="PANTHER" id="PTHR31313:SF81">
    <property type="entry name" value="TY1 ENHANCER ACTIVATOR"/>
    <property type="match status" value="1"/>
</dbReference>